<dbReference type="Proteomes" id="UP001165960">
    <property type="component" value="Unassembled WGS sequence"/>
</dbReference>
<comment type="caution">
    <text evidence="1">The sequence shown here is derived from an EMBL/GenBank/DDBJ whole genome shotgun (WGS) entry which is preliminary data.</text>
</comment>
<evidence type="ECO:0000313" key="1">
    <source>
        <dbReference type="EMBL" id="KAJ9053991.1"/>
    </source>
</evidence>
<organism evidence="1 2">
    <name type="scientific">Entomophthora muscae</name>
    <dbReference type="NCBI Taxonomy" id="34485"/>
    <lineage>
        <taxon>Eukaryota</taxon>
        <taxon>Fungi</taxon>
        <taxon>Fungi incertae sedis</taxon>
        <taxon>Zoopagomycota</taxon>
        <taxon>Entomophthoromycotina</taxon>
        <taxon>Entomophthoromycetes</taxon>
        <taxon>Entomophthorales</taxon>
        <taxon>Entomophthoraceae</taxon>
        <taxon>Entomophthora</taxon>
    </lineage>
</organism>
<protein>
    <submittedName>
        <fullName evidence="1">Uncharacterized protein</fullName>
    </submittedName>
</protein>
<dbReference type="EMBL" id="QTSX02006475">
    <property type="protein sequence ID" value="KAJ9053991.1"/>
    <property type="molecule type" value="Genomic_DNA"/>
</dbReference>
<sequence length="288" mass="30506">MTLPLTPQPDRPMETLTAAETTSTQLFGVLYITLTGMIDTMVPNSGPWSLLGQYVSYIIKLAPILWWALPSGPAIFQPKPTNASTYAWLHDTAPKTEFVTKVTILMPQAVIEPASSHQAGLVGRGDSPSPGFLLFKANPGVGTIPALVVAVGPILSPKSYAQALVGLDGPGQANFSCPVNPVQAHPPFSNLGSSIGDPFFYQVPWSQESLSSQPKKGDQIGKNPITPEAKPARTNGQPSQDGPSKSQTTVPETPKNDHEAANQTSEPDMSSLAIQIAPEKCPEALACE</sequence>
<evidence type="ECO:0000313" key="2">
    <source>
        <dbReference type="Proteomes" id="UP001165960"/>
    </source>
</evidence>
<gene>
    <name evidence="1" type="ORF">DSO57_1019169</name>
</gene>
<reference evidence="1" key="1">
    <citation type="submission" date="2022-04" db="EMBL/GenBank/DDBJ databases">
        <title>Genome of the entomopathogenic fungus Entomophthora muscae.</title>
        <authorList>
            <person name="Elya C."/>
            <person name="Lovett B.R."/>
            <person name="Lee E."/>
            <person name="Macias A.M."/>
            <person name="Hajek A.E."/>
            <person name="De Bivort B.L."/>
            <person name="Kasson M.T."/>
            <person name="De Fine Licht H.H."/>
            <person name="Stajich J.E."/>
        </authorList>
    </citation>
    <scope>NUCLEOTIDE SEQUENCE</scope>
    <source>
        <strain evidence="1">Berkeley</strain>
    </source>
</reference>
<name>A0ACC2RVC0_9FUNG</name>
<accession>A0ACC2RVC0</accession>
<proteinExistence type="predicted"/>
<keyword evidence="2" id="KW-1185">Reference proteome</keyword>